<feature type="domain" description="DUF58" evidence="3">
    <location>
        <begin position="197"/>
        <end position="371"/>
    </location>
</feature>
<feature type="transmembrane region" description="Helical" evidence="2">
    <location>
        <begin position="479"/>
        <end position="502"/>
    </location>
</feature>
<gene>
    <name evidence="4" type="ORF">SAMN04488591_0151</name>
</gene>
<evidence type="ECO:0000256" key="1">
    <source>
        <dbReference type="SAM" id="MobiDB-lite"/>
    </source>
</evidence>
<proteinExistence type="predicted"/>
<dbReference type="Pfam" id="PF01882">
    <property type="entry name" value="DUF58"/>
    <property type="match status" value="1"/>
</dbReference>
<feature type="transmembrane region" description="Helical" evidence="2">
    <location>
        <begin position="448"/>
        <end position="467"/>
    </location>
</feature>
<keyword evidence="2" id="KW-0472">Membrane</keyword>
<feature type="transmembrane region" description="Helical" evidence="2">
    <location>
        <begin position="508"/>
        <end position="529"/>
    </location>
</feature>
<sequence>MIGVRSRTDAPLRWRRTPVPASALAGAVLLAGTGLVLGRPDVIAVGLPLALAGAWALFRPPHAGSVQLALTLDAESDTGAVEGRIEVGGDAEWIQLVVDQGGERTGAVETGPGEAATARTRILHSGPGEALAVTARALQHDASWASIPLPRVTAMWNAAPGTRRAAELPLSPRLIGLHGGHEGRRGGSGGDFRDIHPFAPGDELRRVDWRATARMARRPGELLVRRTNALSDSAVVIALDAVDDLGAVVATWGSGATARSGPTSMDLGREAALSIAASAIDAGDRVAFHALAPGGRSVRSGSGARHLERLRGVIAGVGADGDGTRYRRTPPVPSGSIVFVLSTFFDGAAADLALRWSASGQAVVAVDVLPRPQAERLTPVQTLAMRTLLLERAGVLQDLRGAGVEVDGGRGDGAEDRGASDAAGTRAEGGAMTHAHELRVPGSMPAPVLRMGAAGLIVGGVLLLNPYPMWWTIAVASALLSVLIPRTMGSWVAIACLAMGVVLTEPSAGRTALAVLLVHVAHVVASWAWAVPWRSRIRLRVLLPGVRRLLVIQAIAQTVAAVLVLAVPPLHGPGFSWLAPLGAAVLAGASATILRLSPAPGSDPASTDDPATGANVGGRS</sequence>
<accession>A0A1I6FQT9</accession>
<feature type="transmembrane region" description="Helical" evidence="2">
    <location>
        <begin position="574"/>
        <end position="594"/>
    </location>
</feature>
<feature type="region of interest" description="Disordered" evidence="1">
    <location>
        <begin position="598"/>
        <end position="620"/>
    </location>
</feature>
<organism evidence="4 5">
    <name type="scientific">Microbacterium azadirachtae</name>
    <dbReference type="NCBI Taxonomy" id="582680"/>
    <lineage>
        <taxon>Bacteria</taxon>
        <taxon>Bacillati</taxon>
        <taxon>Actinomycetota</taxon>
        <taxon>Actinomycetes</taxon>
        <taxon>Micrococcales</taxon>
        <taxon>Microbacteriaceae</taxon>
        <taxon>Microbacterium</taxon>
    </lineage>
</organism>
<keyword evidence="2" id="KW-1133">Transmembrane helix</keyword>
<dbReference type="AlphaFoldDB" id="A0A1I6FQT9"/>
<keyword evidence="2" id="KW-0812">Transmembrane</keyword>
<protein>
    <submittedName>
        <fullName evidence="4">Uncharacterized conserved protein, DUF58 family, contains vWF domain</fullName>
    </submittedName>
</protein>
<reference evidence="5" key="1">
    <citation type="submission" date="2016-10" db="EMBL/GenBank/DDBJ databases">
        <authorList>
            <person name="Varghese N."/>
            <person name="Submissions S."/>
        </authorList>
    </citation>
    <scope>NUCLEOTIDE SEQUENCE [LARGE SCALE GENOMIC DNA]</scope>
    <source>
        <strain evidence="5">CL127</strain>
    </source>
</reference>
<dbReference type="InterPro" id="IPR002881">
    <property type="entry name" value="DUF58"/>
</dbReference>
<dbReference type="PANTHER" id="PTHR33608:SF14">
    <property type="entry name" value="POSSIBLE CONSERVED SECRETED PROTEIN"/>
    <property type="match status" value="1"/>
</dbReference>
<feature type="transmembrane region" description="Helical" evidence="2">
    <location>
        <begin position="549"/>
        <end position="568"/>
    </location>
</feature>
<dbReference type="EMBL" id="FOYR01000001">
    <property type="protein sequence ID" value="SFR32147.1"/>
    <property type="molecule type" value="Genomic_DNA"/>
</dbReference>
<evidence type="ECO:0000313" key="5">
    <source>
        <dbReference type="Proteomes" id="UP000198877"/>
    </source>
</evidence>
<dbReference type="Proteomes" id="UP000198877">
    <property type="component" value="Unassembled WGS sequence"/>
</dbReference>
<evidence type="ECO:0000313" key="4">
    <source>
        <dbReference type="EMBL" id="SFR32147.1"/>
    </source>
</evidence>
<evidence type="ECO:0000256" key="2">
    <source>
        <dbReference type="SAM" id="Phobius"/>
    </source>
</evidence>
<name>A0A1I6FQT9_9MICO</name>
<evidence type="ECO:0000259" key="3">
    <source>
        <dbReference type="Pfam" id="PF01882"/>
    </source>
</evidence>
<dbReference type="PANTHER" id="PTHR33608">
    <property type="entry name" value="BLL2464 PROTEIN"/>
    <property type="match status" value="1"/>
</dbReference>